<feature type="transmembrane region" description="Helical" evidence="1">
    <location>
        <begin position="104"/>
        <end position="127"/>
    </location>
</feature>
<feature type="transmembrane region" description="Helical" evidence="1">
    <location>
        <begin position="147"/>
        <end position="174"/>
    </location>
</feature>
<dbReference type="Proteomes" id="UP001596113">
    <property type="component" value="Unassembled WGS sequence"/>
</dbReference>
<proteinExistence type="predicted"/>
<keyword evidence="1" id="KW-1133">Transmembrane helix</keyword>
<evidence type="ECO:0000313" key="2">
    <source>
        <dbReference type="EMBL" id="MFC5402292.1"/>
    </source>
</evidence>
<protein>
    <submittedName>
        <fullName evidence="2">Uncharacterized protein</fullName>
    </submittedName>
</protein>
<comment type="caution">
    <text evidence="2">The sequence shown here is derived from an EMBL/GenBank/DDBJ whole genome shotgun (WGS) entry which is preliminary data.</text>
</comment>
<keyword evidence="3" id="KW-1185">Reference proteome</keyword>
<evidence type="ECO:0000313" key="3">
    <source>
        <dbReference type="Proteomes" id="UP001596113"/>
    </source>
</evidence>
<reference evidence="3" key="1">
    <citation type="journal article" date="2019" name="Int. J. Syst. Evol. Microbiol.">
        <title>The Global Catalogue of Microorganisms (GCM) 10K type strain sequencing project: providing services to taxonomists for standard genome sequencing and annotation.</title>
        <authorList>
            <consortium name="The Broad Institute Genomics Platform"/>
            <consortium name="The Broad Institute Genome Sequencing Center for Infectious Disease"/>
            <person name="Wu L."/>
            <person name="Ma J."/>
        </authorList>
    </citation>
    <scope>NUCLEOTIDE SEQUENCE [LARGE SCALE GENOMIC DNA]</scope>
    <source>
        <strain evidence="3">CGMCC 1.18575</strain>
    </source>
</reference>
<keyword evidence="1" id="KW-0812">Transmembrane</keyword>
<name>A0ABW0HTC6_9BACL</name>
<gene>
    <name evidence="2" type="ORF">ACFPOF_06045</name>
</gene>
<accession>A0ABW0HTC6</accession>
<evidence type="ECO:0000256" key="1">
    <source>
        <dbReference type="SAM" id="Phobius"/>
    </source>
</evidence>
<organism evidence="2 3">
    <name type="scientific">Cohnella soli</name>
    <dbReference type="NCBI Taxonomy" id="425005"/>
    <lineage>
        <taxon>Bacteria</taxon>
        <taxon>Bacillati</taxon>
        <taxon>Bacillota</taxon>
        <taxon>Bacilli</taxon>
        <taxon>Bacillales</taxon>
        <taxon>Paenibacillaceae</taxon>
        <taxon>Cohnella</taxon>
    </lineage>
</organism>
<dbReference type="RefSeq" id="WP_378130610.1">
    <property type="nucleotide sequence ID" value="NZ_JBHSMI010000011.1"/>
</dbReference>
<keyword evidence="1" id="KW-0472">Membrane</keyword>
<sequence>MKPLYKWSCPQCGVSHVSDRSEGDLCCGDCSTNPGKADSIDVPLVMQGKLDLGRWLLEQIKSLVYYPILERKWERRNMANSRPLTDSYIKGIGGAAMMSSKEKVLYILGALTGILGMLFFLSTSGPFNKAILESDISRFDELEWYELLFGFVSVGFFLFLILRSIVLPSVYLIAGTVKSFRSKRTRVKFKVTK</sequence>
<dbReference type="EMBL" id="JBHSMI010000011">
    <property type="protein sequence ID" value="MFC5402292.1"/>
    <property type="molecule type" value="Genomic_DNA"/>
</dbReference>